<sequence length="146" mass="17409">MKSLRTKAQGWVYFLYDHYFQEDANNDLTDFIQYFKIEGFANEPEVYIKTTNEGLEFGYIATRWDGYMVLLPPGQYKKHLLPWSSIKLMNKENQQERILELLMKTINTRKRQYRKCQFCGEKLATEHRIDDNICHSCASKYLGVVF</sequence>
<gene>
    <name evidence="1" type="ORF">ACFSUN_12115</name>
</gene>
<name>A0ABW5Q1U1_9BACI</name>
<evidence type="ECO:0000313" key="1">
    <source>
        <dbReference type="EMBL" id="MFD2629526.1"/>
    </source>
</evidence>
<evidence type="ECO:0000313" key="2">
    <source>
        <dbReference type="Proteomes" id="UP001597451"/>
    </source>
</evidence>
<dbReference type="RefSeq" id="WP_379562317.1">
    <property type="nucleotide sequence ID" value="NZ_JBHUMX010000036.1"/>
</dbReference>
<dbReference type="EMBL" id="JBHUMX010000036">
    <property type="protein sequence ID" value="MFD2629526.1"/>
    <property type="molecule type" value="Genomic_DNA"/>
</dbReference>
<keyword evidence="2" id="KW-1185">Reference proteome</keyword>
<organism evidence="1 2">
    <name type="scientific">Oceanobacillus kapialis</name>
    <dbReference type="NCBI Taxonomy" id="481353"/>
    <lineage>
        <taxon>Bacteria</taxon>
        <taxon>Bacillati</taxon>
        <taxon>Bacillota</taxon>
        <taxon>Bacilli</taxon>
        <taxon>Bacillales</taxon>
        <taxon>Bacillaceae</taxon>
        <taxon>Oceanobacillus</taxon>
    </lineage>
</organism>
<dbReference type="Proteomes" id="UP001597451">
    <property type="component" value="Unassembled WGS sequence"/>
</dbReference>
<protein>
    <submittedName>
        <fullName evidence="1">Uncharacterized protein</fullName>
    </submittedName>
</protein>
<reference evidence="2" key="1">
    <citation type="journal article" date="2019" name="Int. J. Syst. Evol. Microbiol.">
        <title>The Global Catalogue of Microorganisms (GCM) 10K type strain sequencing project: providing services to taxonomists for standard genome sequencing and annotation.</title>
        <authorList>
            <consortium name="The Broad Institute Genomics Platform"/>
            <consortium name="The Broad Institute Genome Sequencing Center for Infectious Disease"/>
            <person name="Wu L."/>
            <person name="Ma J."/>
        </authorList>
    </citation>
    <scope>NUCLEOTIDE SEQUENCE [LARGE SCALE GENOMIC DNA]</scope>
    <source>
        <strain evidence="2">TISTR 1858</strain>
    </source>
</reference>
<accession>A0ABW5Q1U1</accession>
<proteinExistence type="predicted"/>
<comment type="caution">
    <text evidence="1">The sequence shown here is derived from an EMBL/GenBank/DDBJ whole genome shotgun (WGS) entry which is preliminary data.</text>
</comment>